<comment type="caution">
    <text evidence="7">The sequence shown here is derived from an EMBL/GenBank/DDBJ whole genome shotgun (WGS) entry which is preliminary data.</text>
</comment>
<dbReference type="Gene3D" id="3.20.20.80">
    <property type="entry name" value="Glycosidases"/>
    <property type="match status" value="1"/>
</dbReference>
<evidence type="ECO:0000259" key="6">
    <source>
        <dbReference type="PROSITE" id="PS51764"/>
    </source>
</evidence>
<evidence type="ECO:0000256" key="5">
    <source>
        <dbReference type="SAM" id="SignalP"/>
    </source>
</evidence>
<dbReference type="GO" id="GO:0016985">
    <property type="term" value="F:mannan endo-1,4-beta-mannosidase activity"/>
    <property type="evidence" value="ECO:0007669"/>
    <property type="project" value="InterPro"/>
</dbReference>
<keyword evidence="3 4" id="KW-0326">Glycosidase</keyword>
<evidence type="ECO:0000256" key="4">
    <source>
        <dbReference type="PROSITE-ProRule" id="PRU01100"/>
    </source>
</evidence>
<evidence type="ECO:0000256" key="3">
    <source>
        <dbReference type="ARBA" id="ARBA00023295"/>
    </source>
</evidence>
<feature type="active site" description="Nucleophile" evidence="4">
    <location>
        <position position="240"/>
    </location>
</feature>
<evidence type="ECO:0000313" key="7">
    <source>
        <dbReference type="EMBL" id="RBP51182.1"/>
    </source>
</evidence>
<proteinExistence type="inferred from homology"/>
<name>A0A395JKB6_9GAMM</name>
<dbReference type="GO" id="GO:0006080">
    <property type="term" value="P:substituted mannan metabolic process"/>
    <property type="evidence" value="ECO:0007669"/>
    <property type="project" value="InterPro"/>
</dbReference>
<dbReference type="PROSITE" id="PS51764">
    <property type="entry name" value="GH26"/>
    <property type="match status" value="1"/>
</dbReference>
<dbReference type="PANTHER" id="PTHR40079">
    <property type="entry name" value="MANNAN ENDO-1,4-BETA-MANNOSIDASE E-RELATED"/>
    <property type="match status" value="1"/>
</dbReference>
<evidence type="ECO:0000256" key="1">
    <source>
        <dbReference type="ARBA" id="ARBA00007754"/>
    </source>
</evidence>
<dbReference type="InterPro" id="IPR022790">
    <property type="entry name" value="GH26_dom"/>
</dbReference>
<dbReference type="Proteomes" id="UP000253083">
    <property type="component" value="Unassembled WGS sequence"/>
</dbReference>
<evidence type="ECO:0000313" key="8">
    <source>
        <dbReference type="Proteomes" id="UP000253083"/>
    </source>
</evidence>
<dbReference type="RefSeq" id="WP_113953972.1">
    <property type="nucleotide sequence ID" value="NZ_QNRT01000002.1"/>
</dbReference>
<feature type="domain" description="GH26" evidence="6">
    <location>
        <begin position="22"/>
        <end position="287"/>
    </location>
</feature>
<dbReference type="PANTHER" id="PTHR40079:SF4">
    <property type="entry name" value="GH26 DOMAIN-CONTAINING PROTEIN-RELATED"/>
    <property type="match status" value="1"/>
</dbReference>
<organism evidence="7 8">
    <name type="scientific">Arenicella xantha</name>
    <dbReference type="NCBI Taxonomy" id="644221"/>
    <lineage>
        <taxon>Bacteria</taxon>
        <taxon>Pseudomonadati</taxon>
        <taxon>Pseudomonadota</taxon>
        <taxon>Gammaproteobacteria</taxon>
        <taxon>Arenicellales</taxon>
        <taxon>Arenicellaceae</taxon>
        <taxon>Arenicella</taxon>
    </lineage>
</organism>
<dbReference type="InParanoid" id="A0A395JKB6"/>
<evidence type="ECO:0000256" key="2">
    <source>
        <dbReference type="ARBA" id="ARBA00022801"/>
    </source>
</evidence>
<dbReference type="InterPro" id="IPR017853">
    <property type="entry name" value="GH"/>
</dbReference>
<dbReference type="AlphaFoldDB" id="A0A395JKB6"/>
<comment type="similarity">
    <text evidence="1 4">Belongs to the glycosyl hydrolase 26 family.</text>
</comment>
<dbReference type="EMBL" id="QNRT01000002">
    <property type="protein sequence ID" value="RBP51182.1"/>
    <property type="molecule type" value="Genomic_DNA"/>
</dbReference>
<accession>A0A395JKB6</accession>
<dbReference type="InterPro" id="IPR000805">
    <property type="entry name" value="Glyco_hydro_26"/>
</dbReference>
<feature type="active site" description="Proton donor" evidence="4">
    <location>
        <position position="143"/>
    </location>
</feature>
<gene>
    <name evidence="7" type="ORF">DFR28_102601</name>
</gene>
<keyword evidence="2 4" id="KW-0378">Hydrolase</keyword>
<reference evidence="7 8" key="1">
    <citation type="submission" date="2018-06" db="EMBL/GenBank/DDBJ databases">
        <title>Genomic Encyclopedia of Type Strains, Phase IV (KMG-IV): sequencing the most valuable type-strain genomes for metagenomic binning, comparative biology and taxonomic classification.</title>
        <authorList>
            <person name="Goeker M."/>
        </authorList>
    </citation>
    <scope>NUCLEOTIDE SEQUENCE [LARGE SCALE GENOMIC DNA]</scope>
    <source>
        <strain evidence="7 8">DSM 24032</strain>
    </source>
</reference>
<dbReference type="OrthoDB" id="9816550at2"/>
<feature type="chain" id="PRO_5017458170" evidence="5">
    <location>
        <begin position="20"/>
        <end position="326"/>
    </location>
</feature>
<dbReference type="SUPFAM" id="SSF51445">
    <property type="entry name" value="(Trans)glycosidases"/>
    <property type="match status" value="1"/>
</dbReference>
<dbReference type="Pfam" id="PF02156">
    <property type="entry name" value="Glyco_hydro_26"/>
    <property type="match status" value="1"/>
</dbReference>
<feature type="signal peptide" evidence="5">
    <location>
        <begin position="1"/>
        <end position="19"/>
    </location>
</feature>
<keyword evidence="5" id="KW-0732">Signal</keyword>
<protein>
    <submittedName>
        <fullName evidence="7">Glycosyl hydrolase family 26</fullName>
    </submittedName>
</protein>
<keyword evidence="8" id="KW-1185">Reference proteome</keyword>
<sequence>MKFSRLILLSLLIVSGWLADRVEAREDGSVMMFAGQSREEFANYLFRVCVNGAECPVPAGAAFYTSLDAQGFDSPHANAQGDNHQDMWFLTQVADGLSVQIGLWLGADQLAAIGAGQTRTKIDLLASKLGALKRPIYLRVGYEFDGPHNNYQPELFIKAYIEIAKRMRQESNVHLVWHSYAMLPTFQGQDILAWYPGDEYVDWIGLSFFQVTDEGFHTGPNRERVLEVARQKNKPVMIGEASAIRYTARQKTLRGQAYWDYWYKPFFDLIESHDEIKAASIINVNWDSQRQHAILSWGDSQIDSDPIVLMNWRAKMREKYWDFSRD</sequence>